<dbReference type="Proteomes" id="UP001341245">
    <property type="component" value="Unassembled WGS sequence"/>
</dbReference>
<feature type="compositionally biased region" description="Low complexity" evidence="2">
    <location>
        <begin position="760"/>
        <end position="769"/>
    </location>
</feature>
<organism evidence="3 4">
    <name type="scientific">Aureobasidium pullulans</name>
    <name type="common">Black yeast</name>
    <name type="synonym">Pullularia pullulans</name>
    <dbReference type="NCBI Taxonomy" id="5580"/>
    <lineage>
        <taxon>Eukaryota</taxon>
        <taxon>Fungi</taxon>
        <taxon>Dikarya</taxon>
        <taxon>Ascomycota</taxon>
        <taxon>Pezizomycotina</taxon>
        <taxon>Dothideomycetes</taxon>
        <taxon>Dothideomycetidae</taxon>
        <taxon>Dothideales</taxon>
        <taxon>Saccotheciaceae</taxon>
        <taxon>Aureobasidium</taxon>
    </lineage>
</organism>
<evidence type="ECO:0000256" key="2">
    <source>
        <dbReference type="SAM" id="MobiDB-lite"/>
    </source>
</evidence>
<feature type="compositionally biased region" description="Basic and acidic residues" evidence="2">
    <location>
        <begin position="375"/>
        <end position="387"/>
    </location>
</feature>
<evidence type="ECO:0000256" key="1">
    <source>
        <dbReference type="SAM" id="Coils"/>
    </source>
</evidence>
<feature type="compositionally biased region" description="Pro residues" evidence="2">
    <location>
        <begin position="803"/>
        <end position="812"/>
    </location>
</feature>
<feature type="compositionally biased region" description="Polar residues" evidence="2">
    <location>
        <begin position="730"/>
        <end position="747"/>
    </location>
</feature>
<sequence length="1097" mass="121355">MEQDDTSTPSPRNKQNNPLESRFASRSKATSGVIHETASHQRQSEASESSSGKNSIGHAIKSLLPHSTHPALGKKPKNNPRSPLPPTFQGQTTKHTPAPASISENELMEAHIFHSRKANAYLEELVRRRQPAPPAWKPPKNWQVSKVSEQPTLALDGELPRLRDVGSLASVDEESPLAEPSRQIRKDSRKDSALTQGVRRSIASAGKRPSSTVVRGTQTASRKSRGRARVEEGHIACVSRTQRSVIVARKAGCRVQDSLMLKNDMRSSRHEDQGTTEWISEDDVELVRMPARSISTVKIETYLQAETNLLHLNLKTAIPLQSESSRIVTRGSIQDPQPDQDKDALAEPDTDTQEPGKTTKPPGASSSSGAKGRLQGRESSKEERDAENPSNPRLPGPDDDGCPPAYVDMDGRGCLRGGCDSSQHPPPTPRLARKNLALVHLEELDIEYDTDIRSLDLQGVSPVHVKNTSLTRTQSEPNIHIASSESSTEKARSSRTMPRETNSHVGEGFRRMKLRKKAERPSSFCRAPEIQERGRTLERASDQEGLGTGIGLGINMPDFEKLPKETPDSEMLGEEMADDPKIQNYALRQPSLLLRRDTERAEQAVFPRPDDPVVAIQKLITEGGALLRTGRDEDEGLMCVSVDAVRMIRDRRRREREGVFAAGRAAIGITHEPCYLRDPWLTWTSSDKEEHEQELDQFVANFEHLQHEDQVVPEELRDDQLAKETKFESVPSTDGIQESNLSQSQPFDSDYTVKSDRIRSSSVGSDASSRTAYRTRDGNTTPRPGDTQPPDSLGKRQSFPAARPLPPPPTFPPDFLEPGHPDDDEEFVSLNDPSIRHHLAQALRNIYSGDMAAQNPAMANSAAPYTLGGGMPSAGHHSDMQHIWSLVQELSSVLQQNREQYDELQDGLARAQTRPTENGVLTNGDANALSRSTVSHAPHASSDAGTTALQAQLSDALSRVTELETECKEANEVIDYAEEIVEKFKLQIREYAHSHQTATIALHAHYNSLLETSRNETIQAQLTHQAWQASLMRLSENLRQAQRAHEEGSLPYRRRIAALKEENRILRAKAGWEPASDSEGSDDEHDVFDEGIEAGSS</sequence>
<feature type="compositionally biased region" description="Basic and acidic residues" evidence="2">
    <location>
        <begin position="531"/>
        <end position="542"/>
    </location>
</feature>
<feature type="coiled-coil region" evidence="1">
    <location>
        <begin position="953"/>
        <end position="980"/>
    </location>
</feature>
<feature type="region of interest" description="Disordered" evidence="2">
    <location>
        <begin position="1068"/>
        <end position="1097"/>
    </location>
</feature>
<dbReference type="PANTHER" id="PTHR39472">
    <property type="entry name" value="EXPRESSED PROTEIN"/>
    <property type="match status" value="1"/>
</dbReference>
<feature type="region of interest" description="Disordered" evidence="2">
    <location>
        <begin position="722"/>
        <end position="827"/>
    </location>
</feature>
<keyword evidence="4" id="KW-1185">Reference proteome</keyword>
<name>A0ABR0TRP6_AURPU</name>
<keyword evidence="1" id="KW-0175">Coiled coil</keyword>
<feature type="region of interest" description="Disordered" evidence="2">
    <location>
        <begin position="167"/>
        <end position="229"/>
    </location>
</feature>
<accession>A0ABR0TRP6</accession>
<feature type="region of interest" description="Disordered" evidence="2">
    <location>
        <begin position="479"/>
        <end position="506"/>
    </location>
</feature>
<dbReference type="PANTHER" id="PTHR39472:SF1">
    <property type="entry name" value="EXPRESSED PROTEIN"/>
    <property type="match status" value="1"/>
</dbReference>
<reference evidence="3 4" key="1">
    <citation type="submission" date="2023-11" db="EMBL/GenBank/DDBJ databases">
        <title>Draft genome sequence and annotation of the polyextremotolerant black yeast-like fungus Aureobasidium pullulans NRRL 62042.</title>
        <authorList>
            <person name="Dielentheis-Frenken M.R.E."/>
            <person name="Wibberg D."/>
            <person name="Blank L.M."/>
            <person name="Tiso T."/>
        </authorList>
    </citation>
    <scope>NUCLEOTIDE SEQUENCE [LARGE SCALE GENOMIC DNA]</scope>
    <source>
        <strain evidence="3 4">NRRL 62042</strain>
    </source>
</reference>
<feature type="region of interest" description="Disordered" evidence="2">
    <location>
        <begin position="331"/>
        <end position="409"/>
    </location>
</feature>
<comment type="caution">
    <text evidence="3">The sequence shown here is derived from an EMBL/GenBank/DDBJ whole genome shotgun (WGS) entry which is preliminary data.</text>
</comment>
<feature type="region of interest" description="Disordered" evidence="2">
    <location>
        <begin position="1"/>
        <end position="104"/>
    </location>
</feature>
<feature type="coiled-coil region" evidence="1">
    <location>
        <begin position="887"/>
        <end position="914"/>
    </location>
</feature>
<evidence type="ECO:0000313" key="4">
    <source>
        <dbReference type="Proteomes" id="UP001341245"/>
    </source>
</evidence>
<feature type="compositionally biased region" description="Polar residues" evidence="2">
    <location>
        <begin position="209"/>
        <end position="221"/>
    </location>
</feature>
<feature type="compositionally biased region" description="Basic and acidic residues" evidence="2">
    <location>
        <begin position="487"/>
        <end position="506"/>
    </location>
</feature>
<evidence type="ECO:0000313" key="3">
    <source>
        <dbReference type="EMBL" id="KAK6007123.1"/>
    </source>
</evidence>
<gene>
    <name evidence="3" type="ORF">QM012_006131</name>
</gene>
<feature type="compositionally biased region" description="Basic and acidic residues" evidence="2">
    <location>
        <begin position="182"/>
        <end position="192"/>
    </location>
</feature>
<proteinExistence type="predicted"/>
<dbReference type="EMBL" id="JASGXD010000003">
    <property type="protein sequence ID" value="KAK6007123.1"/>
    <property type="molecule type" value="Genomic_DNA"/>
</dbReference>
<feature type="compositionally biased region" description="Polar residues" evidence="2">
    <location>
        <begin position="1"/>
        <end position="19"/>
    </location>
</feature>
<feature type="compositionally biased region" description="Low complexity" evidence="2">
    <location>
        <begin position="358"/>
        <end position="372"/>
    </location>
</feature>
<feature type="compositionally biased region" description="Acidic residues" evidence="2">
    <location>
        <begin position="1079"/>
        <end position="1097"/>
    </location>
</feature>
<feature type="region of interest" description="Disordered" evidence="2">
    <location>
        <begin position="531"/>
        <end position="560"/>
    </location>
</feature>
<protein>
    <submittedName>
        <fullName evidence="3">Uncharacterized protein</fullName>
    </submittedName>
</protein>